<dbReference type="Pfam" id="PF12511">
    <property type="entry name" value="DUF3716"/>
    <property type="match status" value="1"/>
</dbReference>
<feature type="region of interest" description="Disordered" evidence="1">
    <location>
        <begin position="1"/>
        <end position="85"/>
    </location>
</feature>
<dbReference type="AlphaFoldDB" id="A0A2L2TKH4"/>
<sequence length="343" mass="37368">MPKAKGERSVSARKNPIAGRSSRRLQKSSDAAPKKTNNKKSVKEERVHESESDDEETAHDSEDDQSTAGDAPSDESVNDSADGEGNALVPALENMALTMPQQPAPPGWTYQLVPITYQGETAGQAAFRLFGKSLNIESALTKRLYDEQSLRPVQQRNRKTKLNMTRRSNAEALLAHITGVQVQQPCKNCSGGHGPWKECVIYDGEMCGSCTNYNNQTCFFLPAPFSMLQPEGMPALPMGVSPMLTGSSQYYLGYNNQQSLAQPSTALDRLQSIGAIASGISSNPMDRLIGRVESAAIELGNRIGEFQEFIQTPQGHLMMTQRTTQMATPALSSVEELASDHEN</sequence>
<organism evidence="2 3">
    <name type="scientific">Fusarium venenatum</name>
    <dbReference type="NCBI Taxonomy" id="56646"/>
    <lineage>
        <taxon>Eukaryota</taxon>
        <taxon>Fungi</taxon>
        <taxon>Dikarya</taxon>
        <taxon>Ascomycota</taxon>
        <taxon>Pezizomycotina</taxon>
        <taxon>Sordariomycetes</taxon>
        <taxon>Hypocreomycetidae</taxon>
        <taxon>Hypocreales</taxon>
        <taxon>Nectriaceae</taxon>
        <taxon>Fusarium</taxon>
    </lineage>
</organism>
<evidence type="ECO:0000313" key="2">
    <source>
        <dbReference type="EMBL" id="CEI68603.1"/>
    </source>
</evidence>
<dbReference type="STRING" id="56646.A0A2L2TKH4"/>
<feature type="compositionally biased region" description="Basic and acidic residues" evidence="1">
    <location>
        <begin position="41"/>
        <end position="50"/>
    </location>
</feature>
<accession>A0A2L2TKH4</accession>
<dbReference type="Proteomes" id="UP000245910">
    <property type="component" value="Chromosome III"/>
</dbReference>
<dbReference type="GeneID" id="37260319"/>
<reference evidence="3" key="1">
    <citation type="submission" date="2014-10" db="EMBL/GenBank/DDBJ databases">
        <authorList>
            <person name="King R."/>
        </authorList>
    </citation>
    <scope>NUCLEOTIDE SEQUENCE [LARGE SCALE GENOMIC DNA]</scope>
    <source>
        <strain evidence="3">A3/5</strain>
    </source>
</reference>
<dbReference type="RefSeq" id="XP_025592318.1">
    <property type="nucleotide sequence ID" value="XM_025737459.1"/>
</dbReference>
<keyword evidence="3" id="KW-1185">Reference proteome</keyword>
<dbReference type="KEGG" id="fvn:FVRRES_08680"/>
<protein>
    <submittedName>
        <fullName evidence="2">Uncharacterized protein</fullName>
    </submittedName>
</protein>
<evidence type="ECO:0000256" key="1">
    <source>
        <dbReference type="SAM" id="MobiDB-lite"/>
    </source>
</evidence>
<dbReference type="InterPro" id="IPR022190">
    <property type="entry name" value="DUF3716"/>
</dbReference>
<feature type="compositionally biased region" description="Acidic residues" evidence="1">
    <location>
        <begin position="51"/>
        <end position="65"/>
    </location>
</feature>
<dbReference type="EMBL" id="LN649231">
    <property type="protein sequence ID" value="CEI68603.1"/>
    <property type="molecule type" value="Genomic_DNA"/>
</dbReference>
<name>A0A2L2TKH4_9HYPO</name>
<proteinExistence type="predicted"/>
<evidence type="ECO:0000313" key="3">
    <source>
        <dbReference type="Proteomes" id="UP000245910"/>
    </source>
</evidence>
<feature type="compositionally biased region" description="Basic and acidic residues" evidence="1">
    <location>
        <begin position="1"/>
        <end position="10"/>
    </location>
</feature>